<dbReference type="GO" id="GO:0005829">
    <property type="term" value="C:cytosol"/>
    <property type="evidence" value="ECO:0007669"/>
    <property type="project" value="TreeGrafter"/>
</dbReference>
<comment type="similarity">
    <text evidence="1">Belongs to the cycloisomerase 2 family.</text>
</comment>
<protein>
    <recommendedName>
        <fullName evidence="4">6-phosphogluconolactonase</fullName>
    </recommendedName>
</protein>
<gene>
    <name evidence="2" type="ORF">BU072_05540</name>
</gene>
<dbReference type="EMBL" id="PZFK01000009">
    <property type="protein sequence ID" value="PTI29907.1"/>
    <property type="molecule type" value="Genomic_DNA"/>
</dbReference>
<evidence type="ECO:0000313" key="3">
    <source>
        <dbReference type="Proteomes" id="UP000241209"/>
    </source>
</evidence>
<name>A0A2T4PU50_9STAP</name>
<evidence type="ECO:0000256" key="1">
    <source>
        <dbReference type="ARBA" id="ARBA00005564"/>
    </source>
</evidence>
<proteinExistence type="inferred from homology"/>
<sequence>MKTKGYIGTYTKKDGKGIYRFDVDENDQTIEKVEVGYEVEASTYVTNHNQFLYAIKKDGDDCGVASFLINEDGSLTFINDCLASQEGTGCHISVSKDGQFLFEAVYGAGLVRLYKLDHENGGISGLIDVYRAEGHGPNEARQESSHVHFVQQTPDLDFIATVDLGADAVRTFKFSDEGLELVETLETQAGSGPRHLAFHPNGDYAYLVNELSNTIQVLSYKNGKFAEISPTLMTIHEDFDLNSQVGAVRLSHDGQFIYVSNRGHNSIAVYKILGDGALIETVEIITSGGTWPRDFNITPSDSFLVVAHEHSYNLVLFSRNKETGKLTEIENEQKAAEGVCVQFI</sequence>
<dbReference type="InterPro" id="IPR015943">
    <property type="entry name" value="WD40/YVTN_repeat-like_dom_sf"/>
</dbReference>
<comment type="caution">
    <text evidence="2">The sequence shown here is derived from an EMBL/GenBank/DDBJ whole genome shotgun (WGS) entry which is preliminary data.</text>
</comment>
<dbReference type="PANTHER" id="PTHR30344:SF1">
    <property type="entry name" value="6-PHOSPHOGLUCONOLACTONASE"/>
    <property type="match status" value="1"/>
</dbReference>
<dbReference type="InterPro" id="IPR050282">
    <property type="entry name" value="Cycloisomerase_2"/>
</dbReference>
<reference evidence="2 3" key="1">
    <citation type="journal article" date="2016" name="Front. Microbiol.">
        <title>Comprehensive Phylogenetic Analysis of Bovine Non-aureus Staphylococci Species Based on Whole-Genome Sequencing.</title>
        <authorList>
            <person name="Naushad S."/>
            <person name="Barkema H.W."/>
            <person name="Luby C."/>
            <person name="Condas L.A."/>
            <person name="Nobrega D.B."/>
            <person name="Carson D.A."/>
            <person name="De Buck J."/>
        </authorList>
    </citation>
    <scope>NUCLEOTIDE SEQUENCE [LARGE SCALE GENOMIC DNA]</scope>
    <source>
        <strain evidence="2 3">SNUC 2204</strain>
    </source>
</reference>
<organism evidence="2 3">
    <name type="scientific">Mammaliicoccus vitulinus</name>
    <dbReference type="NCBI Taxonomy" id="71237"/>
    <lineage>
        <taxon>Bacteria</taxon>
        <taxon>Bacillati</taxon>
        <taxon>Bacillota</taxon>
        <taxon>Bacilli</taxon>
        <taxon>Bacillales</taxon>
        <taxon>Staphylococcaceae</taxon>
        <taxon>Mammaliicoccus</taxon>
    </lineage>
</organism>
<accession>A0A2T4PU50</accession>
<dbReference type="AlphaFoldDB" id="A0A2T4PU50"/>
<dbReference type="InterPro" id="IPR019405">
    <property type="entry name" value="Lactonase_7-beta_prop"/>
</dbReference>
<dbReference type="Proteomes" id="UP000241209">
    <property type="component" value="Unassembled WGS sequence"/>
</dbReference>
<dbReference type="PANTHER" id="PTHR30344">
    <property type="entry name" value="6-PHOSPHOGLUCONOLACTONASE-RELATED"/>
    <property type="match status" value="1"/>
</dbReference>
<evidence type="ECO:0000313" key="2">
    <source>
        <dbReference type="EMBL" id="PTI29907.1"/>
    </source>
</evidence>
<dbReference type="GeneID" id="64116939"/>
<dbReference type="STRING" id="1167632.GCA_000286335_01631"/>
<dbReference type="Pfam" id="PF10282">
    <property type="entry name" value="Lactonase"/>
    <property type="match status" value="1"/>
</dbReference>
<dbReference type="Gene3D" id="2.130.10.10">
    <property type="entry name" value="YVTN repeat-like/Quinoprotein amine dehydrogenase"/>
    <property type="match status" value="1"/>
</dbReference>
<dbReference type="InterPro" id="IPR011048">
    <property type="entry name" value="Haem_d1_sf"/>
</dbReference>
<evidence type="ECO:0008006" key="4">
    <source>
        <dbReference type="Google" id="ProtNLM"/>
    </source>
</evidence>
<dbReference type="RefSeq" id="WP_107537371.1">
    <property type="nucleotide sequence ID" value="NZ_BMDF01000006.1"/>
</dbReference>
<dbReference type="SUPFAM" id="SSF51004">
    <property type="entry name" value="C-terminal (heme d1) domain of cytochrome cd1-nitrite reductase"/>
    <property type="match status" value="1"/>
</dbReference>
<dbReference type="GO" id="GO:0017057">
    <property type="term" value="F:6-phosphogluconolactonase activity"/>
    <property type="evidence" value="ECO:0007669"/>
    <property type="project" value="TreeGrafter"/>
</dbReference>